<dbReference type="InterPro" id="IPR037160">
    <property type="entry name" value="DNA_Pol_thumb_sf"/>
</dbReference>
<dbReference type="InterPro" id="IPR022312">
    <property type="entry name" value="DNA_pol_X"/>
</dbReference>
<keyword evidence="6" id="KW-0227">DNA damage</keyword>
<dbReference type="InterPro" id="IPR027421">
    <property type="entry name" value="DNA_pol_lamdba_lyase_dom_sf"/>
</dbReference>
<evidence type="ECO:0000256" key="5">
    <source>
        <dbReference type="ARBA" id="ARBA00022695"/>
    </source>
</evidence>
<evidence type="ECO:0000313" key="13">
    <source>
        <dbReference type="EMBL" id="KAL2050520.1"/>
    </source>
</evidence>
<dbReference type="SUPFAM" id="SSF81301">
    <property type="entry name" value="Nucleotidyltransferase"/>
    <property type="match status" value="1"/>
</dbReference>
<dbReference type="EMBL" id="JBHFEH010000046">
    <property type="protein sequence ID" value="KAL2050520.1"/>
    <property type="molecule type" value="Genomic_DNA"/>
</dbReference>
<evidence type="ECO:0000256" key="6">
    <source>
        <dbReference type="ARBA" id="ARBA00022763"/>
    </source>
</evidence>
<dbReference type="Gene3D" id="3.30.460.10">
    <property type="entry name" value="Beta Polymerase, domain 2"/>
    <property type="match status" value="1"/>
</dbReference>
<dbReference type="SUPFAM" id="SSF52113">
    <property type="entry name" value="BRCT domain"/>
    <property type="match status" value="1"/>
</dbReference>
<comment type="cofactor">
    <cofactor evidence="1">
        <name>Mn(2+)</name>
        <dbReference type="ChEBI" id="CHEBI:29035"/>
    </cofactor>
</comment>
<feature type="compositionally biased region" description="Polar residues" evidence="11">
    <location>
        <begin position="116"/>
        <end position="125"/>
    </location>
</feature>
<dbReference type="Gene3D" id="1.10.150.110">
    <property type="entry name" value="DNA polymerase beta, N-terminal domain-like"/>
    <property type="match status" value="1"/>
</dbReference>
<feature type="region of interest" description="Disordered" evidence="11">
    <location>
        <begin position="110"/>
        <end position="166"/>
    </location>
</feature>
<protein>
    <recommendedName>
        <fullName evidence="3">DNA polymerase lambda</fullName>
        <ecNumber evidence="2">2.7.7.7</ecNumber>
    </recommendedName>
</protein>
<dbReference type="InterPro" id="IPR001357">
    <property type="entry name" value="BRCT_dom"/>
</dbReference>
<dbReference type="PANTHER" id="PTHR11276:SF29">
    <property type="entry name" value="DNA POLYMERASE TYPE-X FAMILY PROTEIN POL4"/>
    <property type="match status" value="1"/>
</dbReference>
<dbReference type="InterPro" id="IPR002054">
    <property type="entry name" value="DNA-dir_DNA_pol_X"/>
</dbReference>
<dbReference type="SUPFAM" id="SSF81585">
    <property type="entry name" value="PsbU/PolX domain-like"/>
    <property type="match status" value="1"/>
</dbReference>
<evidence type="ECO:0000256" key="11">
    <source>
        <dbReference type="SAM" id="MobiDB-lite"/>
    </source>
</evidence>
<dbReference type="SUPFAM" id="SSF47802">
    <property type="entry name" value="DNA polymerase beta, N-terminal domain-like"/>
    <property type="match status" value="1"/>
</dbReference>
<dbReference type="InterPro" id="IPR002008">
    <property type="entry name" value="DNA_pol_X_beta-like"/>
</dbReference>
<dbReference type="SMART" id="SM00483">
    <property type="entry name" value="POLXc"/>
    <property type="match status" value="1"/>
</dbReference>
<evidence type="ECO:0000256" key="1">
    <source>
        <dbReference type="ARBA" id="ARBA00001936"/>
    </source>
</evidence>
<evidence type="ECO:0000259" key="12">
    <source>
        <dbReference type="PROSITE" id="PS50172"/>
    </source>
</evidence>
<dbReference type="Pfam" id="PF10391">
    <property type="entry name" value="DNA_pol_lambd_f"/>
    <property type="match status" value="1"/>
</dbReference>
<evidence type="ECO:0000256" key="8">
    <source>
        <dbReference type="ARBA" id="ARBA00023204"/>
    </source>
</evidence>
<keyword evidence="9" id="KW-0456">Lyase</keyword>
<comment type="catalytic activity">
    <reaction evidence="10">
        <text>DNA(n) + a 2'-deoxyribonucleoside 5'-triphosphate = DNA(n+1) + diphosphate</text>
        <dbReference type="Rhea" id="RHEA:22508"/>
        <dbReference type="Rhea" id="RHEA-COMP:17339"/>
        <dbReference type="Rhea" id="RHEA-COMP:17340"/>
        <dbReference type="ChEBI" id="CHEBI:33019"/>
        <dbReference type="ChEBI" id="CHEBI:61560"/>
        <dbReference type="ChEBI" id="CHEBI:173112"/>
        <dbReference type="EC" id="2.7.7.7"/>
    </reaction>
</comment>
<dbReference type="PANTHER" id="PTHR11276">
    <property type="entry name" value="DNA POLYMERASE TYPE-X FAMILY MEMBER"/>
    <property type="match status" value="1"/>
</dbReference>
<dbReference type="InterPro" id="IPR028207">
    <property type="entry name" value="DNA_pol_B_palm_palm"/>
</dbReference>
<evidence type="ECO:0000313" key="14">
    <source>
        <dbReference type="Proteomes" id="UP001590951"/>
    </source>
</evidence>
<dbReference type="Pfam" id="PF14792">
    <property type="entry name" value="DNA_pol_B_palm"/>
    <property type="match status" value="1"/>
</dbReference>
<proteinExistence type="predicted"/>
<feature type="region of interest" description="Disordered" evidence="11">
    <location>
        <begin position="1"/>
        <end position="37"/>
    </location>
</feature>
<dbReference type="CDD" id="cd00141">
    <property type="entry name" value="NT_POLXc"/>
    <property type="match status" value="1"/>
</dbReference>
<evidence type="ECO:0000256" key="10">
    <source>
        <dbReference type="ARBA" id="ARBA00049244"/>
    </source>
</evidence>
<name>A0ABR4AYZ0_9LECA</name>
<evidence type="ECO:0000256" key="2">
    <source>
        <dbReference type="ARBA" id="ARBA00012417"/>
    </source>
</evidence>
<organism evidence="13 14">
    <name type="scientific">Lepraria finkii</name>
    <dbReference type="NCBI Taxonomy" id="1340010"/>
    <lineage>
        <taxon>Eukaryota</taxon>
        <taxon>Fungi</taxon>
        <taxon>Dikarya</taxon>
        <taxon>Ascomycota</taxon>
        <taxon>Pezizomycotina</taxon>
        <taxon>Lecanoromycetes</taxon>
        <taxon>OSLEUM clade</taxon>
        <taxon>Lecanoromycetidae</taxon>
        <taxon>Lecanorales</taxon>
        <taxon>Lecanorineae</taxon>
        <taxon>Stereocaulaceae</taxon>
        <taxon>Lepraria</taxon>
    </lineage>
</organism>
<reference evidence="13 14" key="1">
    <citation type="submission" date="2024-09" db="EMBL/GenBank/DDBJ databases">
        <title>Rethinking Asexuality: The Enigmatic Case of Functional Sexual Genes in Lepraria (Stereocaulaceae).</title>
        <authorList>
            <person name="Doellman M."/>
            <person name="Sun Y."/>
            <person name="Barcenas-Pena A."/>
            <person name="Lumbsch H.T."/>
            <person name="Grewe F."/>
        </authorList>
    </citation>
    <scope>NUCLEOTIDE SEQUENCE [LARGE SCALE GENOMIC DNA]</scope>
    <source>
        <strain evidence="13 14">Grewe 0041</strain>
    </source>
</reference>
<dbReference type="Proteomes" id="UP001590951">
    <property type="component" value="Unassembled WGS sequence"/>
</dbReference>
<dbReference type="PRINTS" id="PR00870">
    <property type="entry name" value="DNAPOLXBETA"/>
</dbReference>
<sequence>MSTRSRFLSRNVSSQNEMTDSRSSAANLHHHEPSRARNLDWSQLPPVYVLAAHLSINEQHDVEDVLSSGGAPLTYDVKEANLVLGNISKKRRAKSELQWKGVRMEDINSEDGLHASRSSPASGDSKQTKKRRRLANARDGRGQQALEVFDSSTASETEEDQVDIKPMSQLSLSRVSTLSTVDSSSTIEFKELSPPRLTPEAFANKVKVVKLDWLNDSLSAGTLQNLEPYTIYEARLLPAVEAAVKSLPVVKSVGTKPDSVINKSLHMKEGGIRDIMERANADPKPAVNRYNKRDRIKYAAKQDIVGKSFSSSTQAANRRHTQSVTRPTRLLHQTTSEYDEAVSRALPPPPDWVKGNKIYACERATPLDSPNKDFIAKLKKIRLARLLTLDEIGVRAYSTSIASIAAYPYPIQSTREILALPGCDQKIAYLFHEYQTTDHLLAVDDFEADSALKVLREFYEIWGVGAKTAREFYYDKGWRDLDDIVEHGWKSLSRVQQIGLKYYDEFLLKIPRSEVESITATITDHAKLVTDSDVETIIVGGYRRGKSESGDVDVILSHRNEAMTYNLVDRVVKSLEKEIWITHTLTLNLTNTKRNQQPLPISTATLGRHGFDTLDKALVVWQDPNWPTKKADLAMNPKAKNPNPHRRVDIIISPWRTVGCAVAGWTSGTTYQRDLRRYAKYRKGWKFDSSGVRERGTGRWVDLEGWTDERTRCKSWQEAERKVFEGMGLVYQEPWNRCTG</sequence>
<keyword evidence="4" id="KW-0808">Transferase</keyword>
<accession>A0ABR4AYZ0</accession>
<dbReference type="InterPro" id="IPR010996">
    <property type="entry name" value="HHH_MUS81"/>
</dbReference>
<evidence type="ECO:0000256" key="9">
    <source>
        <dbReference type="ARBA" id="ARBA00023239"/>
    </source>
</evidence>
<keyword evidence="5" id="KW-0548">Nucleotidyltransferase</keyword>
<feature type="domain" description="BRCT" evidence="12">
    <location>
        <begin position="200"/>
        <end position="231"/>
    </location>
</feature>
<keyword evidence="14" id="KW-1185">Reference proteome</keyword>
<dbReference type="InterPro" id="IPR018944">
    <property type="entry name" value="DNA_pol_lambd_fingers_domain"/>
</dbReference>
<dbReference type="PROSITE" id="PS50172">
    <property type="entry name" value="BRCT"/>
    <property type="match status" value="1"/>
</dbReference>
<dbReference type="InterPro" id="IPR043519">
    <property type="entry name" value="NT_sf"/>
</dbReference>
<dbReference type="PRINTS" id="PR00869">
    <property type="entry name" value="DNAPOLX"/>
</dbReference>
<evidence type="ECO:0000256" key="7">
    <source>
        <dbReference type="ARBA" id="ARBA00022932"/>
    </source>
</evidence>
<dbReference type="Gene3D" id="3.30.210.10">
    <property type="entry name" value="DNA polymerase, thumb domain"/>
    <property type="match status" value="1"/>
</dbReference>
<evidence type="ECO:0000256" key="3">
    <source>
        <dbReference type="ARBA" id="ARBA00016513"/>
    </source>
</evidence>
<dbReference type="InterPro" id="IPR029398">
    <property type="entry name" value="PolB_thumb"/>
</dbReference>
<feature type="compositionally biased region" description="Polar residues" evidence="11">
    <location>
        <begin position="1"/>
        <end position="26"/>
    </location>
</feature>
<gene>
    <name evidence="13" type="ORF">ABVK25_009189</name>
</gene>
<dbReference type="InterPro" id="IPR036420">
    <property type="entry name" value="BRCT_dom_sf"/>
</dbReference>
<dbReference type="Gene3D" id="1.10.150.20">
    <property type="entry name" value="5' to 3' exonuclease, C-terminal subdomain"/>
    <property type="match status" value="1"/>
</dbReference>
<dbReference type="Pfam" id="PF14791">
    <property type="entry name" value="DNA_pol_B_thumb"/>
    <property type="match status" value="1"/>
</dbReference>
<keyword evidence="7" id="KW-0239">DNA-directed DNA polymerase</keyword>
<keyword evidence="8" id="KW-0234">DNA repair</keyword>
<dbReference type="Pfam" id="PF14716">
    <property type="entry name" value="HHH_8"/>
    <property type="match status" value="1"/>
</dbReference>
<evidence type="ECO:0000256" key="4">
    <source>
        <dbReference type="ARBA" id="ARBA00022679"/>
    </source>
</evidence>
<comment type="caution">
    <text evidence="13">The sequence shown here is derived from an EMBL/GenBank/DDBJ whole genome shotgun (WGS) entry which is preliminary data.</text>
</comment>
<dbReference type="EC" id="2.7.7.7" evidence="2"/>